<dbReference type="GeneID" id="134288311"/>
<dbReference type="EnsemblMetazoa" id="AALFPA23_012908.R18614">
    <property type="protein sequence ID" value="AALFPA23_012908.P18614"/>
    <property type="gene ID" value="AALFPA23_012908"/>
</dbReference>
<dbReference type="RefSeq" id="XP_062708803.1">
    <property type="nucleotide sequence ID" value="XM_062852819.1"/>
</dbReference>
<name>A0ABM1YX45_AEDAL</name>
<keyword evidence="2" id="KW-1185">Reference proteome</keyword>
<sequence>MSLTSCVGKLVERMVIQWIQERLEADNRFGHHQHAFRPGYGTDNFPQLDHVLQKARHAVIISLEISRAFNRTWISLVLRQLVEWGFTGNILAFIRNILDQRTFHKLQPHQPRSLAITIDSQKIPNRETNGT</sequence>
<evidence type="ECO:0008006" key="3">
    <source>
        <dbReference type="Google" id="ProtNLM"/>
    </source>
</evidence>
<evidence type="ECO:0000313" key="1">
    <source>
        <dbReference type="EnsemblMetazoa" id="AALFPA23_012908.P18614"/>
    </source>
</evidence>
<protein>
    <recommendedName>
        <fullName evidence="3">Reverse transcriptase domain-containing protein</fullName>
    </recommendedName>
</protein>
<dbReference type="Proteomes" id="UP000069940">
    <property type="component" value="Unassembled WGS sequence"/>
</dbReference>
<accession>A0ABM1YX45</accession>
<proteinExistence type="predicted"/>
<organism evidence="1 2">
    <name type="scientific">Aedes albopictus</name>
    <name type="common">Asian tiger mosquito</name>
    <name type="synonym">Stegomyia albopicta</name>
    <dbReference type="NCBI Taxonomy" id="7160"/>
    <lineage>
        <taxon>Eukaryota</taxon>
        <taxon>Metazoa</taxon>
        <taxon>Ecdysozoa</taxon>
        <taxon>Arthropoda</taxon>
        <taxon>Hexapoda</taxon>
        <taxon>Insecta</taxon>
        <taxon>Pterygota</taxon>
        <taxon>Neoptera</taxon>
        <taxon>Endopterygota</taxon>
        <taxon>Diptera</taxon>
        <taxon>Nematocera</taxon>
        <taxon>Culicoidea</taxon>
        <taxon>Culicidae</taxon>
        <taxon>Culicinae</taxon>
        <taxon>Aedini</taxon>
        <taxon>Aedes</taxon>
        <taxon>Stegomyia</taxon>
    </lineage>
</organism>
<evidence type="ECO:0000313" key="2">
    <source>
        <dbReference type="Proteomes" id="UP000069940"/>
    </source>
</evidence>
<reference evidence="1" key="2">
    <citation type="submission" date="2025-05" db="UniProtKB">
        <authorList>
            <consortium name="EnsemblMetazoa"/>
        </authorList>
    </citation>
    <scope>IDENTIFICATION</scope>
    <source>
        <strain evidence="1">Foshan</strain>
    </source>
</reference>
<reference evidence="2" key="1">
    <citation type="journal article" date="2015" name="Proc. Natl. Acad. Sci. U.S.A.">
        <title>Genome sequence of the Asian Tiger mosquito, Aedes albopictus, reveals insights into its biology, genetics, and evolution.</title>
        <authorList>
            <person name="Chen X.G."/>
            <person name="Jiang X."/>
            <person name="Gu J."/>
            <person name="Xu M."/>
            <person name="Wu Y."/>
            <person name="Deng Y."/>
            <person name="Zhang C."/>
            <person name="Bonizzoni M."/>
            <person name="Dermauw W."/>
            <person name="Vontas J."/>
            <person name="Armbruster P."/>
            <person name="Huang X."/>
            <person name="Yang Y."/>
            <person name="Zhang H."/>
            <person name="He W."/>
            <person name="Peng H."/>
            <person name="Liu Y."/>
            <person name="Wu K."/>
            <person name="Chen J."/>
            <person name="Lirakis M."/>
            <person name="Topalis P."/>
            <person name="Van Leeuwen T."/>
            <person name="Hall A.B."/>
            <person name="Jiang X."/>
            <person name="Thorpe C."/>
            <person name="Mueller R.L."/>
            <person name="Sun C."/>
            <person name="Waterhouse R.M."/>
            <person name="Yan G."/>
            <person name="Tu Z.J."/>
            <person name="Fang X."/>
            <person name="James A.A."/>
        </authorList>
    </citation>
    <scope>NUCLEOTIDE SEQUENCE [LARGE SCALE GENOMIC DNA]</scope>
    <source>
        <strain evidence="2">Foshan</strain>
    </source>
</reference>